<dbReference type="GO" id="GO:0000922">
    <property type="term" value="C:spindle pole"/>
    <property type="evidence" value="ECO:0007669"/>
    <property type="project" value="InterPro"/>
</dbReference>
<evidence type="ECO:0000256" key="2">
    <source>
        <dbReference type="ARBA" id="ARBA00022490"/>
    </source>
</evidence>
<dbReference type="GeneID" id="19896361"/>
<dbReference type="InterPro" id="IPR042241">
    <property type="entry name" value="GCP_C_sf"/>
</dbReference>
<dbReference type="Proteomes" id="UP000011958">
    <property type="component" value="Unassembled WGS sequence"/>
</dbReference>
<sequence length="916" mass="107632">MKKSIENYSYIFRELEIEKKIEKDAKLIKKIDFKESINRFNLFNNIDMNVVFDPLYGKEPFGSDLISSILLKKMSKNNTKDENIDNLKKNSDAYLIDKKKYSNDIWLEDFILSYPKEFTWNTFKESGSNPYRNPFITEKPMNVFDLFLVKELNHIYSPNEAGIMVDPFLLYESLIFLSLGESSSLFIWDKKHLRFSLSIENLRVTGCTKETTKDIIDFFLSIGTHTFRLQLFKDAIQENALNYDSSVLAFVSCITEILKEYNDILVLELNNINEPLLLLRLIHKYVYIEENLGKLAKFCFRDLENFPEPPFLEIKQGIELLNALYAFVYEDFHINTGNISSISRYLLKCSSQPWLETLEQWIGLQKITPNNEKIWKKKRSGFFIHETDISYLENNVNLNECFKMDNINCLYLPKSFFEDAYNTGKAIRLLYKIQPNHPLCRVFYNREVCKINIQLEWKYKWENINDLTNKINIYKKAVMIEIEKFENSNEYNETVDLKELKKSDKKFKFEFFEYSKQKIINSIKNSINLFESEIENNISPFNKNINEACFLEDIAPIDIIPIHCFIIPLSIQSNLVNNSLVKLFLKNIGLKLHLSLLWKAKLFNDGLFILKLSYALFGSTLGYNKYSLELNCKSRLKGKWPPRPTELTIALQTVLFDTFGSKFLLSKQEFGTESILIGGLSFSIEEMNESEHKKIEDPYNIEALDFLKIVYTPTFPLDEIITDSCLVKYDQLTKFLLRLIRINDIIIKLFGIKANKKMSDYFKITLGFRFHAYHFIRALFFYIFNISLSSNYQGLKKYFKDIELNLSHFTLTSLTHFHLEILDQICFSCFLGPSQTSLAHIITNIFSIILEFSKTFFQYQFYSDIIDKNSLIFITNTLYPSLIEQITKFIEKICDLAKNKGIYTDLIVLFDTEKYV</sequence>
<organism evidence="8 9">
    <name type="scientific">Pneumocystis murina (strain B123)</name>
    <name type="common">Mouse pneumocystis pneumonia agent</name>
    <name type="synonym">Pneumocystis carinii f. sp. muris</name>
    <dbReference type="NCBI Taxonomy" id="1069680"/>
    <lineage>
        <taxon>Eukaryota</taxon>
        <taxon>Fungi</taxon>
        <taxon>Dikarya</taxon>
        <taxon>Ascomycota</taxon>
        <taxon>Taphrinomycotina</taxon>
        <taxon>Pneumocystomycetes</taxon>
        <taxon>Pneumocystaceae</taxon>
        <taxon>Pneumocystis</taxon>
    </lineage>
</organism>
<dbReference type="GO" id="GO:0007020">
    <property type="term" value="P:microtubule nucleation"/>
    <property type="evidence" value="ECO:0007669"/>
    <property type="project" value="InterPro"/>
</dbReference>
<dbReference type="Pfam" id="PF04130">
    <property type="entry name" value="GCP_C_terminal"/>
    <property type="match status" value="1"/>
</dbReference>
<dbReference type="eggNOG" id="ENOG502S0VZ">
    <property type="taxonomic scope" value="Eukaryota"/>
</dbReference>
<dbReference type="GO" id="GO:0000930">
    <property type="term" value="C:gamma-tubulin complex"/>
    <property type="evidence" value="ECO:0007669"/>
    <property type="project" value="UniProtKB-ARBA"/>
</dbReference>
<evidence type="ECO:0000313" key="9">
    <source>
        <dbReference type="Proteomes" id="UP000011958"/>
    </source>
</evidence>
<dbReference type="AlphaFoldDB" id="M7NP53"/>
<dbReference type="OrthoDB" id="775571at2759"/>
<evidence type="ECO:0000256" key="1">
    <source>
        <dbReference type="ARBA" id="ARBA00010337"/>
    </source>
</evidence>
<dbReference type="GO" id="GO:0005816">
    <property type="term" value="C:spindle pole body"/>
    <property type="evidence" value="ECO:0007669"/>
    <property type="project" value="UniProtKB-ARBA"/>
</dbReference>
<dbReference type="EMBL" id="AFWA02000007">
    <property type="protein sequence ID" value="EMR08886.1"/>
    <property type="molecule type" value="Genomic_DNA"/>
</dbReference>
<dbReference type="PANTHER" id="PTHR19302">
    <property type="entry name" value="GAMMA TUBULIN COMPLEX PROTEIN"/>
    <property type="match status" value="1"/>
</dbReference>
<gene>
    <name evidence="8" type="ORF">PNEG_02670</name>
</gene>
<dbReference type="GO" id="GO:0051011">
    <property type="term" value="F:microtubule minus-end binding"/>
    <property type="evidence" value="ECO:0007669"/>
    <property type="project" value="TreeGrafter"/>
</dbReference>
<evidence type="ECO:0000259" key="6">
    <source>
        <dbReference type="Pfam" id="PF04130"/>
    </source>
</evidence>
<dbReference type="GO" id="GO:0005874">
    <property type="term" value="C:microtubule"/>
    <property type="evidence" value="ECO:0007669"/>
    <property type="project" value="UniProtKB-KW"/>
</dbReference>
<keyword evidence="9" id="KW-1185">Reference proteome</keyword>
<dbReference type="RefSeq" id="XP_007874692.1">
    <property type="nucleotide sequence ID" value="XM_007876501.1"/>
</dbReference>
<accession>M7NP53</accession>
<keyword evidence="4 5" id="KW-0206">Cytoskeleton</keyword>
<evidence type="ECO:0000256" key="5">
    <source>
        <dbReference type="RuleBase" id="RU363050"/>
    </source>
</evidence>
<dbReference type="InterPro" id="IPR041470">
    <property type="entry name" value="GCP_N"/>
</dbReference>
<dbReference type="InterPro" id="IPR007259">
    <property type="entry name" value="GCP"/>
</dbReference>
<feature type="domain" description="Gamma tubulin complex component C-terminal" evidence="6">
    <location>
        <begin position="590"/>
        <end position="896"/>
    </location>
</feature>
<dbReference type="GO" id="GO:0051321">
    <property type="term" value="P:meiotic cell cycle"/>
    <property type="evidence" value="ECO:0007669"/>
    <property type="project" value="TreeGrafter"/>
</dbReference>
<comment type="subcellular location">
    <subcellularLocation>
        <location evidence="5">Cytoplasm</location>
        <location evidence="5">Cytoskeleton</location>
        <location evidence="5">Microtubule organizing center</location>
    </subcellularLocation>
</comment>
<comment type="caution">
    <text evidence="8">The sequence shown here is derived from an EMBL/GenBank/DDBJ whole genome shotgun (WGS) entry which is preliminary data.</text>
</comment>
<dbReference type="VEuPathDB" id="FungiDB:PNEG_02670"/>
<dbReference type="STRING" id="1069680.M7NP53"/>
<dbReference type="HOGENOM" id="CLU_317848_0_0_1"/>
<name>M7NP53_PNEMU</name>
<protein>
    <recommendedName>
        <fullName evidence="5">Spindle pole body component</fullName>
    </recommendedName>
</protein>
<dbReference type="OMA" id="DYCFHVG"/>
<keyword evidence="3 5" id="KW-0493">Microtubule</keyword>
<dbReference type="GO" id="GO:0031122">
    <property type="term" value="P:cytoplasmic microtubule organization"/>
    <property type="evidence" value="ECO:0007669"/>
    <property type="project" value="TreeGrafter"/>
</dbReference>
<feature type="domain" description="Gamma tubulin complex component protein N-terminal" evidence="7">
    <location>
        <begin position="173"/>
        <end position="449"/>
    </location>
</feature>
<dbReference type="GO" id="GO:0043015">
    <property type="term" value="F:gamma-tubulin binding"/>
    <property type="evidence" value="ECO:0007669"/>
    <property type="project" value="InterPro"/>
</dbReference>
<dbReference type="Pfam" id="PF17681">
    <property type="entry name" value="GCP_N_terminal"/>
    <property type="match status" value="1"/>
</dbReference>
<reference evidence="9" key="1">
    <citation type="journal article" date="2016" name="Nat. Commun.">
        <title>Genome analysis of three Pneumocystis species reveals adaptation mechanisms to life exclusively in mammalian hosts.</title>
        <authorList>
            <person name="Ma L."/>
            <person name="Chen Z."/>
            <person name="Huang D.W."/>
            <person name="Kutty G."/>
            <person name="Ishihara M."/>
            <person name="Wang H."/>
            <person name="Abouelleil A."/>
            <person name="Bishop L."/>
            <person name="Davey E."/>
            <person name="Deng R."/>
            <person name="Deng X."/>
            <person name="Fan L."/>
            <person name="Fantoni G."/>
            <person name="Fitzgerald M."/>
            <person name="Gogineni E."/>
            <person name="Goldberg J.M."/>
            <person name="Handley G."/>
            <person name="Hu X."/>
            <person name="Huber C."/>
            <person name="Jiao X."/>
            <person name="Jones K."/>
            <person name="Levin J.Z."/>
            <person name="Liu Y."/>
            <person name="Macdonald P."/>
            <person name="Melnikov A."/>
            <person name="Raley C."/>
            <person name="Sassi M."/>
            <person name="Sherman B.T."/>
            <person name="Song X."/>
            <person name="Sykes S."/>
            <person name="Tran B."/>
            <person name="Walsh L."/>
            <person name="Xia Y."/>
            <person name="Yang J."/>
            <person name="Young S."/>
            <person name="Zeng Q."/>
            <person name="Zheng X."/>
            <person name="Stephens R."/>
            <person name="Nusbaum C."/>
            <person name="Birren B.W."/>
            <person name="Azadi P."/>
            <person name="Lempicki R.A."/>
            <person name="Cuomo C.A."/>
            <person name="Kovacs J.A."/>
        </authorList>
    </citation>
    <scope>NUCLEOTIDE SEQUENCE [LARGE SCALE GENOMIC DNA]</scope>
    <source>
        <strain evidence="9">B123</strain>
    </source>
</reference>
<evidence type="ECO:0000259" key="7">
    <source>
        <dbReference type="Pfam" id="PF17681"/>
    </source>
</evidence>
<dbReference type="Gene3D" id="1.20.120.1900">
    <property type="entry name" value="Gamma-tubulin complex, C-terminal domain"/>
    <property type="match status" value="1"/>
</dbReference>
<dbReference type="InterPro" id="IPR040457">
    <property type="entry name" value="GCP_C"/>
</dbReference>
<comment type="similarity">
    <text evidence="1 5">Belongs to the TUBGCP family.</text>
</comment>
<evidence type="ECO:0000256" key="3">
    <source>
        <dbReference type="ARBA" id="ARBA00022701"/>
    </source>
</evidence>
<dbReference type="GO" id="GO:0000278">
    <property type="term" value="P:mitotic cell cycle"/>
    <property type="evidence" value="ECO:0007669"/>
    <property type="project" value="TreeGrafter"/>
</dbReference>
<evidence type="ECO:0000256" key="4">
    <source>
        <dbReference type="ARBA" id="ARBA00023212"/>
    </source>
</evidence>
<evidence type="ECO:0000313" key="8">
    <source>
        <dbReference type="EMBL" id="EMR08886.1"/>
    </source>
</evidence>
<keyword evidence="2 5" id="KW-0963">Cytoplasm</keyword>
<dbReference type="PANTHER" id="PTHR19302:SF70">
    <property type="entry name" value="GAMMA-TUBULIN COMPLEX COMPONENT 6"/>
    <property type="match status" value="1"/>
</dbReference>
<proteinExistence type="inferred from homology"/>
<dbReference type="GO" id="GO:0051225">
    <property type="term" value="P:spindle assembly"/>
    <property type="evidence" value="ECO:0007669"/>
    <property type="project" value="TreeGrafter"/>
</dbReference>